<name>A0A922IJJ9_SCHHA</name>
<evidence type="ECO:0000256" key="1">
    <source>
        <dbReference type="SAM" id="MobiDB-lite"/>
    </source>
</evidence>
<reference evidence="3" key="2">
    <citation type="journal article" date="2019" name="Gigascience">
        <title>High-quality Schistosoma haematobium genome achieved by single-molecule and long-range sequencing.</title>
        <authorList>
            <person name="Stroehlein A.J."/>
            <person name="Korhonen P.K."/>
            <person name="Chong T.M."/>
            <person name="Lim Y.L."/>
            <person name="Chan K.G."/>
            <person name="Webster B."/>
            <person name="Rollinson D."/>
            <person name="Brindley P.J."/>
            <person name="Gasser R.B."/>
            <person name="Young N.D."/>
        </authorList>
    </citation>
    <scope>NUCLEOTIDE SEQUENCE</scope>
</reference>
<dbReference type="GeneID" id="24596570"/>
<dbReference type="Gene3D" id="3.30.420.10">
    <property type="entry name" value="Ribonuclease H-like superfamily/Ribonuclease H"/>
    <property type="match status" value="1"/>
</dbReference>
<sequence length="287" mass="32769">MVVDSCIMFGDRIVIPKVLRHNVLKQFHSGINKMKSLARSYAYWPSCIQAAENPLKCEPHYWPETLMADNGSQFVAESFKHFCSVNGITHLRSSPYHSQSNGQAERFVDTFKRALLKGGGEGTTGQVITKFLTSYRATPNLNVPDSKSPAEAMFRRRIRTVFNAMLPSKLVNGHSQNPNIRSSNIGDEVFIKSYIEKNRWEPGEVVQKLGRVLYRVRGSFGTCIRHTNQIYEYKGTMQTRKNRPNFPLGLILDTPTLHMPKDTEKKPRTRQTTRIMGRRRSPVVKLP</sequence>
<feature type="region of interest" description="Disordered" evidence="1">
    <location>
        <begin position="257"/>
        <end position="287"/>
    </location>
</feature>
<dbReference type="GO" id="GO:0015074">
    <property type="term" value="P:DNA integration"/>
    <property type="evidence" value="ECO:0007669"/>
    <property type="project" value="InterPro"/>
</dbReference>
<dbReference type="GO" id="GO:0003676">
    <property type="term" value="F:nucleic acid binding"/>
    <property type="evidence" value="ECO:0007669"/>
    <property type="project" value="InterPro"/>
</dbReference>
<gene>
    <name evidence="3" type="ORF">MS3_00009239</name>
</gene>
<dbReference type="CTD" id="24596570"/>
<accession>A0A922IJJ9</accession>
<evidence type="ECO:0000313" key="4">
    <source>
        <dbReference type="Proteomes" id="UP000471633"/>
    </source>
</evidence>
<comment type="caution">
    <text evidence="3">The sequence shown here is derived from an EMBL/GenBank/DDBJ whole genome shotgun (WGS) entry which is preliminary data.</text>
</comment>
<reference evidence="3" key="3">
    <citation type="submission" date="2021-06" db="EMBL/GenBank/DDBJ databases">
        <title>Chromosome-level genome assembly for S. haematobium.</title>
        <authorList>
            <person name="Stroehlein A.J."/>
        </authorList>
    </citation>
    <scope>NUCLEOTIDE SEQUENCE</scope>
</reference>
<proteinExistence type="predicted"/>
<feature type="domain" description="Integrase catalytic" evidence="2">
    <location>
        <begin position="63"/>
        <end position="157"/>
    </location>
</feature>
<protein>
    <recommendedName>
        <fullName evidence="2">Integrase catalytic domain-containing protein</fullName>
    </recommendedName>
</protein>
<dbReference type="Proteomes" id="UP000471633">
    <property type="component" value="Unassembled WGS sequence"/>
</dbReference>
<reference evidence="3" key="1">
    <citation type="journal article" date="2012" name="Nat. Genet.">
        <title>Whole-genome sequence of Schistosoma haematobium.</title>
        <authorList>
            <person name="Young N.D."/>
            <person name="Jex A.R."/>
            <person name="Li B."/>
            <person name="Liu S."/>
            <person name="Yang L."/>
            <person name="Xiong Z."/>
            <person name="Li Y."/>
            <person name="Cantacessi C."/>
            <person name="Hall R.S."/>
            <person name="Xu X."/>
            <person name="Chen F."/>
            <person name="Wu X."/>
            <person name="Zerlotini A."/>
            <person name="Oliveira G."/>
            <person name="Hofmann A."/>
            <person name="Zhang G."/>
            <person name="Fang X."/>
            <person name="Kang Y."/>
            <person name="Campbell B.E."/>
            <person name="Loukas A."/>
            <person name="Ranganathan S."/>
            <person name="Rollinson D."/>
            <person name="Rinaldi G."/>
            <person name="Brindley P.J."/>
            <person name="Yang H."/>
            <person name="Wang J."/>
            <person name="Wang J."/>
            <person name="Gasser R.B."/>
        </authorList>
    </citation>
    <scope>NUCLEOTIDE SEQUENCE</scope>
</reference>
<dbReference type="PANTHER" id="PTHR37984:SF5">
    <property type="entry name" value="PROTEIN NYNRIN-LIKE"/>
    <property type="match status" value="1"/>
</dbReference>
<evidence type="ECO:0000313" key="3">
    <source>
        <dbReference type="EMBL" id="KAH9580655.1"/>
    </source>
</evidence>
<dbReference type="RefSeq" id="XP_051064991.1">
    <property type="nucleotide sequence ID" value="XM_051217575.1"/>
</dbReference>
<dbReference type="InterPro" id="IPR050951">
    <property type="entry name" value="Retrovirus_Pol_polyprotein"/>
</dbReference>
<dbReference type="AlphaFoldDB" id="A0A922IJJ9"/>
<reference evidence="3" key="4">
    <citation type="journal article" date="2022" name="PLoS Pathog.">
        <title>Chromosome-level genome of Schistosoma haematobium underpins genome-wide explorations of molecular variation.</title>
        <authorList>
            <person name="Stroehlein A.J."/>
            <person name="Korhonen P.K."/>
            <person name="Lee V.V."/>
            <person name="Ralph S.A."/>
            <person name="Mentink-Kane M."/>
            <person name="You H."/>
            <person name="McManus D.P."/>
            <person name="Tchuente L.T."/>
            <person name="Stothard J.R."/>
            <person name="Kaur P."/>
            <person name="Dudchenko O."/>
            <person name="Aiden E.L."/>
            <person name="Yang B."/>
            <person name="Yang H."/>
            <person name="Emery A.M."/>
            <person name="Webster B.L."/>
            <person name="Brindley P.J."/>
            <person name="Rollinson D."/>
            <person name="Chang B.C.H."/>
            <person name="Gasser R.B."/>
            <person name="Young N.D."/>
        </authorList>
    </citation>
    <scope>NUCLEOTIDE SEQUENCE</scope>
</reference>
<dbReference type="InterPro" id="IPR001584">
    <property type="entry name" value="Integrase_cat-core"/>
</dbReference>
<dbReference type="PROSITE" id="PS50994">
    <property type="entry name" value="INTEGRASE"/>
    <property type="match status" value="1"/>
</dbReference>
<feature type="compositionally biased region" description="Basic residues" evidence="1">
    <location>
        <begin position="267"/>
        <end position="287"/>
    </location>
</feature>
<evidence type="ECO:0000259" key="2">
    <source>
        <dbReference type="PROSITE" id="PS50994"/>
    </source>
</evidence>
<dbReference type="PANTHER" id="PTHR37984">
    <property type="entry name" value="PROTEIN CBG26694"/>
    <property type="match status" value="1"/>
</dbReference>
<organism evidence="3 4">
    <name type="scientific">Schistosoma haematobium</name>
    <name type="common">Blood fluke</name>
    <dbReference type="NCBI Taxonomy" id="6185"/>
    <lineage>
        <taxon>Eukaryota</taxon>
        <taxon>Metazoa</taxon>
        <taxon>Spiralia</taxon>
        <taxon>Lophotrochozoa</taxon>
        <taxon>Platyhelminthes</taxon>
        <taxon>Trematoda</taxon>
        <taxon>Digenea</taxon>
        <taxon>Strigeidida</taxon>
        <taxon>Schistosomatoidea</taxon>
        <taxon>Schistosomatidae</taxon>
        <taxon>Schistosoma</taxon>
    </lineage>
</organism>
<keyword evidence="4" id="KW-1185">Reference proteome</keyword>
<dbReference type="InterPro" id="IPR012337">
    <property type="entry name" value="RNaseH-like_sf"/>
</dbReference>
<dbReference type="InterPro" id="IPR036397">
    <property type="entry name" value="RNaseH_sf"/>
</dbReference>
<dbReference type="SUPFAM" id="SSF53098">
    <property type="entry name" value="Ribonuclease H-like"/>
    <property type="match status" value="1"/>
</dbReference>
<dbReference type="EMBL" id="AMPZ03000007">
    <property type="protein sequence ID" value="KAH9580655.1"/>
    <property type="molecule type" value="Genomic_DNA"/>
</dbReference>